<organism evidence="2 3">
    <name type="scientific">Limnofasciculus baicalensis BBK-W-15</name>
    <dbReference type="NCBI Taxonomy" id="2699891"/>
    <lineage>
        <taxon>Bacteria</taxon>
        <taxon>Bacillati</taxon>
        <taxon>Cyanobacteriota</taxon>
        <taxon>Cyanophyceae</taxon>
        <taxon>Coleofasciculales</taxon>
        <taxon>Coleofasciculaceae</taxon>
        <taxon>Limnofasciculus</taxon>
        <taxon>Limnofasciculus baicalensis</taxon>
    </lineage>
</organism>
<evidence type="ECO:0000259" key="1">
    <source>
        <dbReference type="PROSITE" id="PS51832"/>
    </source>
</evidence>
<dbReference type="Gene3D" id="1.10.3210.10">
    <property type="entry name" value="Hypothetical protein af1432"/>
    <property type="match status" value="2"/>
</dbReference>
<dbReference type="Pfam" id="PF01966">
    <property type="entry name" value="HD"/>
    <property type="match status" value="1"/>
</dbReference>
<dbReference type="SUPFAM" id="SSF55781">
    <property type="entry name" value="GAF domain-like"/>
    <property type="match status" value="1"/>
</dbReference>
<dbReference type="Pfam" id="PF01590">
    <property type="entry name" value="GAF"/>
    <property type="match status" value="1"/>
</dbReference>
<dbReference type="PROSITE" id="PS51832">
    <property type="entry name" value="HD_GYP"/>
    <property type="match status" value="2"/>
</dbReference>
<dbReference type="RefSeq" id="WP_254014205.1">
    <property type="nucleotide sequence ID" value="NZ_JAMZMM010000335.1"/>
</dbReference>
<dbReference type="InterPro" id="IPR003018">
    <property type="entry name" value="GAF"/>
</dbReference>
<protein>
    <submittedName>
        <fullName evidence="2">GAF domain-containing protein</fullName>
    </submittedName>
</protein>
<keyword evidence="3" id="KW-1185">Reference proteome</keyword>
<feature type="domain" description="HD-GYP" evidence="1">
    <location>
        <begin position="350"/>
        <end position="569"/>
    </location>
</feature>
<dbReference type="SUPFAM" id="SSF109604">
    <property type="entry name" value="HD-domain/PDEase-like"/>
    <property type="match status" value="2"/>
</dbReference>
<accession>A0AAE3GZH8</accession>
<dbReference type="Gene3D" id="3.30.450.40">
    <property type="match status" value="1"/>
</dbReference>
<dbReference type="SMART" id="SM00471">
    <property type="entry name" value="HDc"/>
    <property type="match status" value="1"/>
</dbReference>
<dbReference type="InterPro" id="IPR003607">
    <property type="entry name" value="HD/PDEase_dom"/>
</dbReference>
<dbReference type="PANTHER" id="PTHR43155:SF2">
    <property type="entry name" value="CYCLIC DI-GMP PHOSPHODIESTERASE PA4108"/>
    <property type="match status" value="1"/>
</dbReference>
<dbReference type="InterPro" id="IPR029016">
    <property type="entry name" value="GAF-like_dom_sf"/>
</dbReference>
<dbReference type="CDD" id="cd00077">
    <property type="entry name" value="HDc"/>
    <property type="match status" value="2"/>
</dbReference>
<dbReference type="Proteomes" id="UP001204953">
    <property type="component" value="Unassembled WGS sequence"/>
</dbReference>
<dbReference type="EMBL" id="JAMZMM010000335">
    <property type="protein sequence ID" value="MCP2731467.1"/>
    <property type="molecule type" value="Genomic_DNA"/>
</dbReference>
<name>A0AAE3GZH8_9CYAN</name>
<evidence type="ECO:0000313" key="3">
    <source>
        <dbReference type="Proteomes" id="UP001204953"/>
    </source>
</evidence>
<dbReference type="SMART" id="SM00065">
    <property type="entry name" value="GAF"/>
    <property type="match status" value="1"/>
</dbReference>
<dbReference type="PANTHER" id="PTHR43155">
    <property type="entry name" value="CYCLIC DI-GMP PHOSPHODIESTERASE PA4108-RELATED"/>
    <property type="match status" value="1"/>
</dbReference>
<gene>
    <name evidence="2" type="ORF">NJ959_23865</name>
</gene>
<dbReference type="Pfam" id="PF13487">
    <property type="entry name" value="HD_5"/>
    <property type="match status" value="1"/>
</dbReference>
<dbReference type="AlphaFoldDB" id="A0AAE3GZH8"/>
<dbReference type="InterPro" id="IPR006674">
    <property type="entry name" value="HD_domain"/>
</dbReference>
<sequence>MTDIQCPIVTLESSRFLADSLDGLDSLEISTEKGQLIEKLLAIGTALSSSSNLEELLNLILSKSREITHSDGGSVYLIDRNHGTPRLIFKVAQNESLPDAPFNEFAMPLTRQSLAGYVALTGETLNLSDAYHLPSEVPYGLDRTFDNSMNYRTCSVLVLPMQEPDGEIIGVLQLINRKINTNVHFTKEYAEELTQPYSASEERIVRSLASQAAISIQRNQLQESIENLFEEFVRASVQIIETRDPTTSGHSERVAELTVRLGEETSSILSGPLRSIYLSDRQLRELRYGALLHDFGKVGVPEAILGKQKKLYPQQFEVIRHRFAIAQRTKEMECAQAKFKSLLEHPSGGHENDANGSDCIHCKKIEQTDVQVNQHIQALNYYWDLIRELNEPDVIITRDSQVFSEETAAQLKALRQYTYRDIDGVSKPLITEEEMAQLQIPRGNLTPEERLGIESHVSHTYQFLRRIPWTKHLKNVPTIAYGHHEKLDGSGYPQGLKQDEISIQTQMLTIADIYDALTASDRPYKRRLPVETALHILRQEASKNKLNKDLVELFEQRQVFSSLGHTLGIGTHSLT</sequence>
<comment type="caution">
    <text evidence="2">The sequence shown here is derived from an EMBL/GenBank/DDBJ whole genome shotgun (WGS) entry which is preliminary data.</text>
</comment>
<evidence type="ECO:0000313" key="2">
    <source>
        <dbReference type="EMBL" id="MCP2731467.1"/>
    </source>
</evidence>
<proteinExistence type="predicted"/>
<feature type="domain" description="HD-GYP" evidence="1">
    <location>
        <begin position="225"/>
        <end position="320"/>
    </location>
</feature>
<dbReference type="InterPro" id="IPR037522">
    <property type="entry name" value="HD_GYP_dom"/>
</dbReference>
<reference evidence="2" key="1">
    <citation type="submission" date="2022-06" db="EMBL/GenBank/DDBJ databases">
        <title>New cyanobacteria of genus Symplocastrum in benthos of Lake Baikal.</title>
        <authorList>
            <person name="Sorokovikova E."/>
            <person name="Tikhonova I."/>
            <person name="Krasnopeev A."/>
            <person name="Evseev P."/>
            <person name="Gladkikh A."/>
            <person name="Belykh O."/>
        </authorList>
    </citation>
    <scope>NUCLEOTIDE SEQUENCE</scope>
    <source>
        <strain evidence="2">BBK-W-15</strain>
    </source>
</reference>